<accession>C1MP80</accession>
<evidence type="ECO:0000313" key="3">
    <source>
        <dbReference type="EMBL" id="EEH58419.1"/>
    </source>
</evidence>
<organism evidence="4">
    <name type="scientific">Micromonas pusilla (strain CCMP1545)</name>
    <name type="common">Picoplanktonic green alga</name>
    <dbReference type="NCBI Taxonomy" id="564608"/>
    <lineage>
        <taxon>Eukaryota</taxon>
        <taxon>Viridiplantae</taxon>
        <taxon>Chlorophyta</taxon>
        <taxon>Mamiellophyceae</taxon>
        <taxon>Mamiellales</taxon>
        <taxon>Mamiellaceae</taxon>
        <taxon>Micromonas</taxon>
    </lineage>
</organism>
<keyword evidence="2" id="KW-0472">Membrane</keyword>
<protein>
    <submittedName>
        <fullName evidence="3">Predicted protein</fullName>
    </submittedName>
</protein>
<dbReference type="GeneID" id="9682678"/>
<keyword evidence="2" id="KW-1133">Transmembrane helix</keyword>
<feature type="transmembrane region" description="Helical" evidence="2">
    <location>
        <begin position="115"/>
        <end position="135"/>
    </location>
</feature>
<dbReference type="OMA" id="IMADEFW"/>
<gene>
    <name evidence="3" type="ORF">MICPUCDRAFT_56177</name>
</gene>
<keyword evidence="2" id="KW-0812">Transmembrane</keyword>
<dbReference type="KEGG" id="mpp:MICPUCDRAFT_56177"/>
<feature type="region of interest" description="Disordered" evidence="1">
    <location>
        <begin position="1"/>
        <end position="69"/>
    </location>
</feature>
<reference evidence="3 4" key="1">
    <citation type="journal article" date="2009" name="Science">
        <title>Green evolution and dynamic adaptations revealed by genomes of the marine picoeukaryotes Micromonas.</title>
        <authorList>
            <person name="Worden A.Z."/>
            <person name="Lee J.H."/>
            <person name="Mock T."/>
            <person name="Rouze P."/>
            <person name="Simmons M.P."/>
            <person name="Aerts A.L."/>
            <person name="Allen A.E."/>
            <person name="Cuvelier M.L."/>
            <person name="Derelle E."/>
            <person name="Everett M.V."/>
            <person name="Foulon E."/>
            <person name="Grimwood J."/>
            <person name="Gundlach H."/>
            <person name="Henrissat B."/>
            <person name="Napoli C."/>
            <person name="McDonald S.M."/>
            <person name="Parker M.S."/>
            <person name="Rombauts S."/>
            <person name="Salamov A."/>
            <person name="Von Dassow P."/>
            <person name="Badger J.H."/>
            <person name="Coutinho P.M."/>
            <person name="Demir E."/>
            <person name="Dubchak I."/>
            <person name="Gentemann C."/>
            <person name="Eikrem W."/>
            <person name="Gready J.E."/>
            <person name="John U."/>
            <person name="Lanier W."/>
            <person name="Lindquist E.A."/>
            <person name="Lucas S."/>
            <person name="Mayer K.F."/>
            <person name="Moreau H."/>
            <person name="Not F."/>
            <person name="Otillar R."/>
            <person name="Panaud O."/>
            <person name="Pangilinan J."/>
            <person name="Paulsen I."/>
            <person name="Piegu B."/>
            <person name="Poliakov A."/>
            <person name="Robbens S."/>
            <person name="Schmutz J."/>
            <person name="Toulza E."/>
            <person name="Wyss T."/>
            <person name="Zelensky A."/>
            <person name="Zhou K."/>
            <person name="Armbrust E.V."/>
            <person name="Bhattacharya D."/>
            <person name="Goodenough U.W."/>
            <person name="Van de Peer Y."/>
            <person name="Grigoriev I.V."/>
        </authorList>
    </citation>
    <scope>NUCLEOTIDE SEQUENCE [LARGE SCALE GENOMIC DNA]</scope>
    <source>
        <strain evidence="3 4">CCMP1545</strain>
    </source>
</reference>
<feature type="compositionally biased region" description="Basic residues" evidence="1">
    <location>
        <begin position="30"/>
        <end position="39"/>
    </location>
</feature>
<keyword evidence="4" id="KW-1185">Reference proteome</keyword>
<dbReference type="EMBL" id="GG663737">
    <property type="protein sequence ID" value="EEH58419.1"/>
    <property type="molecule type" value="Genomic_DNA"/>
</dbReference>
<dbReference type="Proteomes" id="UP000001876">
    <property type="component" value="Unassembled WGS sequence"/>
</dbReference>
<proteinExistence type="predicted"/>
<sequence>MNANFPLSRGGAREAGAMQRRAYHEAGGGPRKHRGKARAPNRVAEVRAQATGGASRYDDGDDSDDESDDDGRDDALVAIMADEFWVLLFAIVYAFGFVFFVLGCTFKWYGSRHPFWTRVIWGFAGWVVLTTMYILDPRLEHWKRRLTPSLKAANRAWRWAVDTWREKKIGDAIAEWWRWRTTYKPPPVAEMV</sequence>
<dbReference type="AlphaFoldDB" id="C1MP80"/>
<name>C1MP80_MICPC</name>
<evidence type="ECO:0000256" key="2">
    <source>
        <dbReference type="SAM" id="Phobius"/>
    </source>
</evidence>
<feature type="compositionally biased region" description="Acidic residues" evidence="1">
    <location>
        <begin position="59"/>
        <end position="69"/>
    </location>
</feature>
<dbReference type="RefSeq" id="XP_003056774.1">
    <property type="nucleotide sequence ID" value="XM_003056728.1"/>
</dbReference>
<evidence type="ECO:0000256" key="1">
    <source>
        <dbReference type="SAM" id="MobiDB-lite"/>
    </source>
</evidence>
<feature type="transmembrane region" description="Helical" evidence="2">
    <location>
        <begin position="84"/>
        <end position="109"/>
    </location>
</feature>
<dbReference type="OrthoDB" id="10610039at2759"/>
<evidence type="ECO:0000313" key="4">
    <source>
        <dbReference type="Proteomes" id="UP000001876"/>
    </source>
</evidence>